<reference evidence="7" key="2">
    <citation type="submission" date="2020-09" db="EMBL/GenBank/DDBJ databases">
        <title>Reference genome assembly for Australian Ascochyta lentis isolate Al4.</title>
        <authorList>
            <person name="Lee R.C."/>
            <person name="Farfan-Caceres L.M."/>
            <person name="Debler J.W."/>
            <person name="Williams A.H."/>
            <person name="Henares B.M."/>
        </authorList>
    </citation>
    <scope>NUCLEOTIDE SEQUENCE</scope>
    <source>
        <strain evidence="7">Al4</strain>
    </source>
</reference>
<comment type="similarity">
    <text evidence="2">Belongs to the MSOX/MTOX family.</text>
</comment>
<evidence type="ECO:0000256" key="2">
    <source>
        <dbReference type="ARBA" id="ARBA00010989"/>
    </source>
</evidence>
<evidence type="ECO:0000256" key="3">
    <source>
        <dbReference type="ARBA" id="ARBA00022630"/>
    </source>
</evidence>
<feature type="domain" description="FAD dependent oxidoreductase" evidence="6">
    <location>
        <begin position="5"/>
        <end position="157"/>
    </location>
</feature>
<dbReference type="PANTHER" id="PTHR10961:SF7">
    <property type="entry name" value="FAD DEPENDENT OXIDOREDUCTASE DOMAIN-CONTAINING PROTEIN"/>
    <property type="match status" value="1"/>
</dbReference>
<dbReference type="SUPFAM" id="SSF51905">
    <property type="entry name" value="FAD/NAD(P)-binding domain"/>
    <property type="match status" value="1"/>
</dbReference>
<dbReference type="Proteomes" id="UP000651452">
    <property type="component" value="Unassembled WGS sequence"/>
</dbReference>
<reference evidence="7" key="1">
    <citation type="submission" date="2018-12" db="EMBL/GenBank/DDBJ databases">
        <authorList>
            <person name="Syme R.A."/>
            <person name="Farfan-Caceres L."/>
            <person name="Lichtenzveig J."/>
        </authorList>
    </citation>
    <scope>NUCLEOTIDE SEQUENCE</scope>
    <source>
        <strain evidence="7">Al4</strain>
    </source>
</reference>
<comment type="cofactor">
    <cofactor evidence="1">
        <name>FAD</name>
        <dbReference type="ChEBI" id="CHEBI:57692"/>
    </cofactor>
</comment>
<keyword evidence="4" id="KW-0274">FAD</keyword>
<name>A0A8H7J5T0_9PLEO</name>
<dbReference type="GO" id="GO:0008115">
    <property type="term" value="F:sarcosine oxidase activity"/>
    <property type="evidence" value="ECO:0007669"/>
    <property type="project" value="TreeGrafter"/>
</dbReference>
<keyword evidence="3" id="KW-0285">Flavoprotein</keyword>
<dbReference type="GO" id="GO:0050660">
    <property type="term" value="F:flavin adenine dinucleotide binding"/>
    <property type="evidence" value="ECO:0007669"/>
    <property type="project" value="InterPro"/>
</dbReference>
<proteinExistence type="inferred from homology"/>
<dbReference type="InterPro" id="IPR045170">
    <property type="entry name" value="MTOX"/>
</dbReference>
<dbReference type="PANTHER" id="PTHR10961">
    <property type="entry name" value="PEROXISOMAL SARCOSINE OXIDASE"/>
    <property type="match status" value="1"/>
</dbReference>
<evidence type="ECO:0000256" key="4">
    <source>
        <dbReference type="ARBA" id="ARBA00022827"/>
    </source>
</evidence>
<accession>A0A8H7J5T0</accession>
<dbReference type="AlphaFoldDB" id="A0A8H7J5T0"/>
<sequence>MLLWVIAFEQYELGHVKGASHDTSRTVRTSYELPEYVALAKSAYKDWQHLEEASKQKLLTITGSVVLLPKAGPGAPAFDEWTNSIPTARQWAEGLDANNLPYELLDHEAANRRWPQFSLKEDMTANRSAKTGIVHAGKSVAAIQFLARLHGTEMKEH</sequence>
<dbReference type="EMBL" id="RZGK01000006">
    <property type="protein sequence ID" value="KAF9698389.1"/>
    <property type="molecule type" value="Genomic_DNA"/>
</dbReference>
<dbReference type="InterPro" id="IPR006076">
    <property type="entry name" value="FAD-dep_OxRdtase"/>
</dbReference>
<evidence type="ECO:0000313" key="7">
    <source>
        <dbReference type="EMBL" id="KAF9698389.1"/>
    </source>
</evidence>
<keyword evidence="5" id="KW-0560">Oxidoreductase</keyword>
<organism evidence="7 8">
    <name type="scientific">Ascochyta lentis</name>
    <dbReference type="NCBI Taxonomy" id="205686"/>
    <lineage>
        <taxon>Eukaryota</taxon>
        <taxon>Fungi</taxon>
        <taxon>Dikarya</taxon>
        <taxon>Ascomycota</taxon>
        <taxon>Pezizomycotina</taxon>
        <taxon>Dothideomycetes</taxon>
        <taxon>Pleosporomycetidae</taxon>
        <taxon>Pleosporales</taxon>
        <taxon>Pleosporineae</taxon>
        <taxon>Didymellaceae</taxon>
        <taxon>Ascochyta</taxon>
    </lineage>
</organism>
<dbReference type="InterPro" id="IPR036188">
    <property type="entry name" value="FAD/NAD-bd_sf"/>
</dbReference>
<protein>
    <recommendedName>
        <fullName evidence="6">FAD dependent oxidoreductase domain-containing protein</fullName>
    </recommendedName>
</protein>
<dbReference type="OrthoDB" id="424974at2759"/>
<keyword evidence="8" id="KW-1185">Reference proteome</keyword>
<evidence type="ECO:0000313" key="8">
    <source>
        <dbReference type="Proteomes" id="UP000651452"/>
    </source>
</evidence>
<dbReference type="Gene3D" id="3.30.9.10">
    <property type="entry name" value="D-Amino Acid Oxidase, subunit A, domain 2"/>
    <property type="match status" value="1"/>
</dbReference>
<evidence type="ECO:0000259" key="6">
    <source>
        <dbReference type="Pfam" id="PF01266"/>
    </source>
</evidence>
<gene>
    <name evidence="7" type="ORF">EKO04_003921</name>
</gene>
<dbReference type="Gene3D" id="3.50.50.60">
    <property type="entry name" value="FAD/NAD(P)-binding domain"/>
    <property type="match status" value="1"/>
</dbReference>
<comment type="caution">
    <text evidence="7">The sequence shown here is derived from an EMBL/GenBank/DDBJ whole genome shotgun (WGS) entry which is preliminary data.</text>
</comment>
<evidence type="ECO:0000256" key="5">
    <source>
        <dbReference type="ARBA" id="ARBA00023002"/>
    </source>
</evidence>
<dbReference type="Pfam" id="PF01266">
    <property type="entry name" value="DAO"/>
    <property type="match status" value="1"/>
</dbReference>
<evidence type="ECO:0000256" key="1">
    <source>
        <dbReference type="ARBA" id="ARBA00001974"/>
    </source>
</evidence>